<evidence type="ECO:0000313" key="5">
    <source>
        <dbReference type="Proteomes" id="UP000247973"/>
    </source>
</evidence>
<evidence type="ECO:0000256" key="2">
    <source>
        <dbReference type="ARBA" id="ARBA00023002"/>
    </source>
</evidence>
<feature type="domain" description="Flavodoxin-like fold" evidence="3">
    <location>
        <begin position="2"/>
        <end position="184"/>
    </location>
</feature>
<comment type="similarity">
    <text evidence="1">Belongs to the NAD(P)H dehydrogenase (quinone) family.</text>
</comment>
<dbReference type="RefSeq" id="WP_110311579.1">
    <property type="nucleotide sequence ID" value="NZ_QICL01000021.1"/>
</dbReference>
<evidence type="ECO:0000256" key="1">
    <source>
        <dbReference type="ARBA" id="ARBA00006252"/>
    </source>
</evidence>
<dbReference type="PANTHER" id="PTHR10204">
    <property type="entry name" value="NAD P H OXIDOREDUCTASE-RELATED"/>
    <property type="match status" value="1"/>
</dbReference>
<accession>A0A2V3PN24</accession>
<dbReference type="InterPro" id="IPR051545">
    <property type="entry name" value="NAD(P)H_dehydrogenase_qn"/>
</dbReference>
<gene>
    <name evidence="4" type="ORF">CLV62_12153</name>
</gene>
<keyword evidence="2" id="KW-0560">Oxidoreductase</keyword>
<dbReference type="SUPFAM" id="SSF52218">
    <property type="entry name" value="Flavoproteins"/>
    <property type="match status" value="1"/>
</dbReference>
<protein>
    <submittedName>
        <fullName evidence="4">Putative NADPH-quinone reductase</fullName>
    </submittedName>
</protein>
<evidence type="ECO:0000313" key="4">
    <source>
        <dbReference type="EMBL" id="PXV62230.1"/>
    </source>
</evidence>
<dbReference type="PANTHER" id="PTHR10204:SF34">
    <property type="entry name" value="NAD(P)H DEHYDROGENASE [QUINONE] 1 ISOFORM 1"/>
    <property type="match status" value="1"/>
</dbReference>
<dbReference type="Pfam" id="PF02525">
    <property type="entry name" value="Flavodoxin_2"/>
    <property type="match status" value="1"/>
</dbReference>
<dbReference type="InterPro" id="IPR029039">
    <property type="entry name" value="Flavoprotein-like_sf"/>
</dbReference>
<dbReference type="Proteomes" id="UP000247973">
    <property type="component" value="Unassembled WGS sequence"/>
</dbReference>
<dbReference type="EMBL" id="QICL01000021">
    <property type="protein sequence ID" value="PXV62230.1"/>
    <property type="molecule type" value="Genomic_DNA"/>
</dbReference>
<dbReference type="OrthoDB" id="652200at2"/>
<sequence>MITIILAHPWHGSFTKVILDTITNKLDTDNRPYQVIDLHKDNFNPVLTESELALYSKGGYSDPLVGKYQTMLKNSEEIVFMYPIWWMNMPAILKGFFDKVLLYGFAFNYENGWNPLLKIEKSTVITTSEQSTDSFAESGDPVNDINKNCLYSIGINNTTWFNCDHITSGSDEHRQAFLEKIKNHF</sequence>
<dbReference type="AlphaFoldDB" id="A0A2V3PN24"/>
<keyword evidence="5" id="KW-1185">Reference proteome</keyword>
<organism evidence="4 5">
    <name type="scientific">Dysgonomonas alginatilytica</name>
    <dbReference type="NCBI Taxonomy" id="1605892"/>
    <lineage>
        <taxon>Bacteria</taxon>
        <taxon>Pseudomonadati</taxon>
        <taxon>Bacteroidota</taxon>
        <taxon>Bacteroidia</taxon>
        <taxon>Bacteroidales</taxon>
        <taxon>Dysgonomonadaceae</taxon>
        <taxon>Dysgonomonas</taxon>
    </lineage>
</organism>
<dbReference type="GO" id="GO:0003955">
    <property type="term" value="F:NAD(P)H dehydrogenase (quinone) activity"/>
    <property type="evidence" value="ECO:0007669"/>
    <property type="project" value="TreeGrafter"/>
</dbReference>
<reference evidence="4 5" key="1">
    <citation type="submission" date="2018-03" db="EMBL/GenBank/DDBJ databases">
        <title>Genomic Encyclopedia of Archaeal and Bacterial Type Strains, Phase II (KMG-II): from individual species to whole genera.</title>
        <authorList>
            <person name="Goeker M."/>
        </authorList>
    </citation>
    <scope>NUCLEOTIDE SEQUENCE [LARGE SCALE GENOMIC DNA]</scope>
    <source>
        <strain evidence="4 5">DSM 100214</strain>
    </source>
</reference>
<proteinExistence type="inferred from homology"/>
<dbReference type="Gene3D" id="3.40.50.360">
    <property type="match status" value="1"/>
</dbReference>
<comment type="caution">
    <text evidence="4">The sequence shown here is derived from an EMBL/GenBank/DDBJ whole genome shotgun (WGS) entry which is preliminary data.</text>
</comment>
<dbReference type="InterPro" id="IPR003680">
    <property type="entry name" value="Flavodoxin_fold"/>
</dbReference>
<evidence type="ECO:0000259" key="3">
    <source>
        <dbReference type="Pfam" id="PF02525"/>
    </source>
</evidence>
<name>A0A2V3PN24_9BACT</name>
<dbReference type="GO" id="GO:0005829">
    <property type="term" value="C:cytosol"/>
    <property type="evidence" value="ECO:0007669"/>
    <property type="project" value="TreeGrafter"/>
</dbReference>